<feature type="transmembrane region" description="Helical" evidence="6">
    <location>
        <begin position="305"/>
        <end position="326"/>
    </location>
</feature>
<evidence type="ECO:0000256" key="5">
    <source>
        <dbReference type="ARBA" id="ARBA00023136"/>
    </source>
</evidence>
<evidence type="ECO:0000256" key="2">
    <source>
        <dbReference type="ARBA" id="ARBA00022475"/>
    </source>
</evidence>
<organism evidence="8 9">
    <name type="scientific">Caldiarchaeum subterraneum</name>
    <dbReference type="NCBI Taxonomy" id="311458"/>
    <lineage>
        <taxon>Archaea</taxon>
        <taxon>Nitrososphaerota</taxon>
        <taxon>Candidatus Caldarchaeales</taxon>
        <taxon>Candidatus Caldarchaeaceae</taxon>
        <taxon>Candidatus Caldarchaeum</taxon>
    </lineage>
</organism>
<reference evidence="8" key="1">
    <citation type="journal article" date="2020" name="ISME J.">
        <title>Gammaproteobacteria mediating utilization of methyl-, sulfur- and petroleum organic compounds in deep ocean hydrothermal plumes.</title>
        <authorList>
            <person name="Zhou Z."/>
            <person name="Liu Y."/>
            <person name="Pan J."/>
            <person name="Cron B.R."/>
            <person name="Toner B.M."/>
            <person name="Anantharaman K."/>
            <person name="Breier J.A."/>
            <person name="Dick G.J."/>
            <person name="Li M."/>
        </authorList>
    </citation>
    <scope>NUCLEOTIDE SEQUENCE</scope>
    <source>
        <strain evidence="8">SZUA-1515</strain>
    </source>
</reference>
<comment type="subcellular location">
    <subcellularLocation>
        <location evidence="1">Cell membrane</location>
        <topology evidence="1">Multi-pass membrane protein</topology>
    </subcellularLocation>
</comment>
<evidence type="ECO:0000313" key="9">
    <source>
        <dbReference type="Proteomes" id="UP000608579"/>
    </source>
</evidence>
<dbReference type="PROSITE" id="PS50850">
    <property type="entry name" value="MFS"/>
    <property type="match status" value="1"/>
</dbReference>
<accession>A0A832ZVN9</accession>
<feature type="transmembrane region" description="Helical" evidence="6">
    <location>
        <begin position="204"/>
        <end position="227"/>
    </location>
</feature>
<feature type="transmembrane region" description="Helical" evidence="6">
    <location>
        <begin position="103"/>
        <end position="124"/>
    </location>
</feature>
<evidence type="ECO:0000256" key="3">
    <source>
        <dbReference type="ARBA" id="ARBA00022692"/>
    </source>
</evidence>
<feature type="transmembrane region" description="Helical" evidence="6">
    <location>
        <begin position="181"/>
        <end position="198"/>
    </location>
</feature>
<feature type="transmembrane region" description="Helical" evidence="6">
    <location>
        <begin position="271"/>
        <end position="293"/>
    </location>
</feature>
<dbReference type="GO" id="GO:0022857">
    <property type="term" value="F:transmembrane transporter activity"/>
    <property type="evidence" value="ECO:0007669"/>
    <property type="project" value="InterPro"/>
</dbReference>
<dbReference type="PANTHER" id="PTHR43124">
    <property type="entry name" value="PURINE EFFLUX PUMP PBUE"/>
    <property type="match status" value="1"/>
</dbReference>
<evidence type="ECO:0000256" key="6">
    <source>
        <dbReference type="SAM" id="Phobius"/>
    </source>
</evidence>
<dbReference type="InterPro" id="IPR011701">
    <property type="entry name" value="MFS"/>
</dbReference>
<dbReference type="PANTHER" id="PTHR43124:SF3">
    <property type="entry name" value="CHLORAMPHENICOL EFFLUX PUMP RV0191"/>
    <property type="match status" value="1"/>
</dbReference>
<keyword evidence="3 6" id="KW-0812">Transmembrane</keyword>
<dbReference type="AlphaFoldDB" id="A0A832ZVN9"/>
<feature type="transmembrane region" description="Helical" evidence="6">
    <location>
        <begin position="332"/>
        <end position="356"/>
    </location>
</feature>
<feature type="transmembrane region" description="Helical" evidence="6">
    <location>
        <begin position="71"/>
        <end position="96"/>
    </location>
</feature>
<evidence type="ECO:0000313" key="8">
    <source>
        <dbReference type="EMBL" id="HIQ29738.1"/>
    </source>
</evidence>
<feature type="transmembrane region" description="Helical" evidence="6">
    <location>
        <begin position="130"/>
        <end position="148"/>
    </location>
</feature>
<keyword evidence="4 6" id="KW-1133">Transmembrane helix</keyword>
<dbReference type="GO" id="GO:0005886">
    <property type="term" value="C:plasma membrane"/>
    <property type="evidence" value="ECO:0007669"/>
    <property type="project" value="UniProtKB-SubCell"/>
</dbReference>
<dbReference type="Pfam" id="PF07690">
    <property type="entry name" value="MFS_1"/>
    <property type="match status" value="1"/>
</dbReference>
<dbReference type="InterPro" id="IPR036259">
    <property type="entry name" value="MFS_trans_sf"/>
</dbReference>
<keyword evidence="5 6" id="KW-0472">Membrane</keyword>
<name>A0A832ZVN9_CALS0</name>
<feature type="domain" description="Major facilitator superfamily (MFS) profile" evidence="7">
    <location>
        <begin position="1"/>
        <end position="361"/>
    </location>
</feature>
<feature type="transmembrane region" description="Helical" evidence="6">
    <location>
        <begin position="46"/>
        <end position="65"/>
    </location>
</feature>
<evidence type="ECO:0000256" key="1">
    <source>
        <dbReference type="ARBA" id="ARBA00004651"/>
    </source>
</evidence>
<keyword evidence="2" id="KW-1003">Cell membrane</keyword>
<feature type="transmembrane region" description="Helical" evidence="6">
    <location>
        <begin position="16"/>
        <end position="39"/>
    </location>
</feature>
<dbReference type="Gene3D" id="1.20.1250.20">
    <property type="entry name" value="MFS general substrate transporter like domains"/>
    <property type="match status" value="2"/>
</dbReference>
<gene>
    <name evidence="8" type="ORF">EYH45_04155</name>
</gene>
<dbReference type="Proteomes" id="UP000608579">
    <property type="component" value="Unassembled WGS sequence"/>
</dbReference>
<comment type="caution">
    <text evidence="8">The sequence shown here is derived from an EMBL/GenBank/DDBJ whole genome shotgun (WGS) entry which is preliminary data.</text>
</comment>
<feature type="non-terminal residue" evidence="8">
    <location>
        <position position="1"/>
    </location>
</feature>
<dbReference type="EMBL" id="DQVM01000078">
    <property type="protein sequence ID" value="HIQ29738.1"/>
    <property type="molecule type" value="Genomic_DNA"/>
</dbReference>
<feature type="transmembrane region" description="Helical" evidence="6">
    <location>
        <begin position="248"/>
        <end position="265"/>
    </location>
</feature>
<evidence type="ECO:0000256" key="4">
    <source>
        <dbReference type="ARBA" id="ARBA00022989"/>
    </source>
</evidence>
<proteinExistence type="predicted"/>
<sequence length="363" mass="38226">ALPLIAVEMNVSITQLGLLATAFLFGIGIFQIPAGILAARIGSRNTAMLGLVLYSIFATLSGAAPGYEALLLARFLTGACMSLVFGPAIALFTPLFNTRERGLALGLFNSAFSLGGVLGLSVWAYLAATIGWRMALILGGLLGLILAVQNIMITRKVEDTATYRSPVSMRDLSKVIRHKDVWLLALALTGAGSGWYVVMQFGVIYIINSLGASLVAAGFMTSLLELTSMFGNTLGGRVSDLLGERIKLILLFNIFIAAGVIIISIPDFGMVLLGLGFMGFSAGATYTVTYLAVSEYGEISVRYKPLAIALTNSTQLLGGSISPTLFAFTVEFIGFSGALLLLGFVSVLPSAGLLLIRSPLTTD</sequence>
<dbReference type="InterPro" id="IPR050189">
    <property type="entry name" value="MFS_Efflux_Transporters"/>
</dbReference>
<protein>
    <submittedName>
        <fullName evidence="8">MFS transporter</fullName>
    </submittedName>
</protein>
<dbReference type="InterPro" id="IPR020846">
    <property type="entry name" value="MFS_dom"/>
</dbReference>
<evidence type="ECO:0000259" key="7">
    <source>
        <dbReference type="PROSITE" id="PS50850"/>
    </source>
</evidence>
<dbReference type="SUPFAM" id="SSF103473">
    <property type="entry name" value="MFS general substrate transporter"/>
    <property type="match status" value="1"/>
</dbReference>